<dbReference type="Gene3D" id="3.40.50.300">
    <property type="entry name" value="P-loop containing nucleotide triphosphate hydrolases"/>
    <property type="match status" value="1"/>
</dbReference>
<evidence type="ECO:0000256" key="1">
    <source>
        <dbReference type="ARBA" id="ARBA00004651"/>
    </source>
</evidence>
<reference evidence="12 13" key="1">
    <citation type="submission" date="2018-12" db="EMBL/GenBank/DDBJ databases">
        <authorList>
            <person name="Feng G."/>
            <person name="Zhu H."/>
        </authorList>
    </citation>
    <scope>NUCLEOTIDE SEQUENCE [LARGE SCALE GENOMIC DNA]</scope>
    <source>
        <strain evidence="12 13">KCTC 12533</strain>
    </source>
</reference>
<proteinExistence type="predicted"/>
<keyword evidence="2" id="KW-0813">Transport</keyword>
<feature type="transmembrane region" description="Helical" evidence="9">
    <location>
        <begin position="557"/>
        <end position="577"/>
    </location>
</feature>
<keyword evidence="3" id="KW-1003">Cell membrane</keyword>
<dbReference type="GO" id="GO:0016887">
    <property type="term" value="F:ATP hydrolysis activity"/>
    <property type="evidence" value="ECO:0007669"/>
    <property type="project" value="InterPro"/>
</dbReference>
<keyword evidence="7 9" id="KW-1133">Transmembrane helix</keyword>
<dbReference type="GO" id="GO:0005886">
    <property type="term" value="C:plasma membrane"/>
    <property type="evidence" value="ECO:0007669"/>
    <property type="project" value="UniProtKB-SubCell"/>
</dbReference>
<feature type="transmembrane region" description="Helical" evidence="9">
    <location>
        <begin position="668"/>
        <end position="689"/>
    </location>
</feature>
<dbReference type="InterPro" id="IPR011527">
    <property type="entry name" value="ABC1_TM_dom"/>
</dbReference>
<evidence type="ECO:0000256" key="5">
    <source>
        <dbReference type="ARBA" id="ARBA00022741"/>
    </source>
</evidence>
<evidence type="ECO:0000256" key="8">
    <source>
        <dbReference type="ARBA" id="ARBA00023136"/>
    </source>
</evidence>
<dbReference type="InterPro" id="IPR039421">
    <property type="entry name" value="Type_1_exporter"/>
</dbReference>
<dbReference type="GO" id="GO:0005524">
    <property type="term" value="F:ATP binding"/>
    <property type="evidence" value="ECO:0007669"/>
    <property type="project" value="UniProtKB-KW"/>
</dbReference>
<dbReference type="SMART" id="SM00382">
    <property type="entry name" value="AAA"/>
    <property type="match status" value="1"/>
</dbReference>
<gene>
    <name evidence="12" type="ORF">EI291_15085</name>
</gene>
<evidence type="ECO:0000313" key="12">
    <source>
        <dbReference type="EMBL" id="RSK47579.1"/>
    </source>
</evidence>
<dbReference type="InterPro" id="IPR027417">
    <property type="entry name" value="P-loop_NTPase"/>
</dbReference>
<feature type="domain" description="ABC transporter" evidence="10">
    <location>
        <begin position="736"/>
        <end position="968"/>
    </location>
</feature>
<organism evidence="12 13">
    <name type="scientific">Hymenobacter rigui</name>
    <dbReference type="NCBI Taxonomy" id="334424"/>
    <lineage>
        <taxon>Bacteria</taxon>
        <taxon>Pseudomonadati</taxon>
        <taxon>Bacteroidota</taxon>
        <taxon>Cytophagia</taxon>
        <taxon>Cytophagales</taxon>
        <taxon>Hymenobacteraceae</taxon>
        <taxon>Hymenobacter</taxon>
    </lineage>
</organism>
<dbReference type="NCBIfam" id="TIGR03797">
    <property type="entry name" value="NHLM_micro_ABC2"/>
    <property type="match status" value="1"/>
</dbReference>
<evidence type="ECO:0000256" key="9">
    <source>
        <dbReference type="SAM" id="Phobius"/>
    </source>
</evidence>
<keyword evidence="5" id="KW-0547">Nucleotide-binding</keyword>
<evidence type="ECO:0000256" key="7">
    <source>
        <dbReference type="ARBA" id="ARBA00022989"/>
    </source>
</evidence>
<dbReference type="GO" id="GO:0140359">
    <property type="term" value="F:ABC-type transporter activity"/>
    <property type="evidence" value="ECO:0007669"/>
    <property type="project" value="InterPro"/>
</dbReference>
<keyword evidence="4 9" id="KW-0812">Transmembrane</keyword>
<dbReference type="OrthoDB" id="1522160at2"/>
<dbReference type="PANTHER" id="PTHR24221:SF654">
    <property type="entry name" value="ATP-BINDING CASSETTE SUB-FAMILY B MEMBER 6"/>
    <property type="match status" value="1"/>
</dbReference>
<evidence type="ECO:0000256" key="2">
    <source>
        <dbReference type="ARBA" id="ARBA00022448"/>
    </source>
</evidence>
<protein>
    <submittedName>
        <fullName evidence="12">NHLP bacteriocin export ABC transporter permease/ATPase subunit</fullName>
    </submittedName>
</protein>
<feature type="domain" description="ABC transmembrane type-1" evidence="11">
    <location>
        <begin position="419"/>
        <end position="704"/>
    </location>
</feature>
<dbReference type="Proteomes" id="UP000273500">
    <property type="component" value="Unassembled WGS sequence"/>
</dbReference>
<dbReference type="PROSITE" id="PS50929">
    <property type="entry name" value="ABC_TM1F"/>
    <property type="match status" value="1"/>
</dbReference>
<dbReference type="Pfam" id="PF00005">
    <property type="entry name" value="ABC_tran"/>
    <property type="match status" value="1"/>
</dbReference>
<dbReference type="RefSeq" id="WP_125421612.1">
    <property type="nucleotide sequence ID" value="NZ_RWIT01000008.1"/>
</dbReference>
<evidence type="ECO:0000256" key="6">
    <source>
        <dbReference type="ARBA" id="ARBA00022840"/>
    </source>
</evidence>
<evidence type="ECO:0000259" key="10">
    <source>
        <dbReference type="PROSITE" id="PS50893"/>
    </source>
</evidence>
<dbReference type="InterPro" id="IPR003593">
    <property type="entry name" value="AAA+_ATPase"/>
</dbReference>
<feature type="transmembrane region" description="Helical" evidence="9">
    <location>
        <begin position="645"/>
        <end position="662"/>
    </location>
</feature>
<dbReference type="PROSITE" id="PS00211">
    <property type="entry name" value="ABC_TRANSPORTER_1"/>
    <property type="match status" value="1"/>
</dbReference>
<feature type="transmembrane region" description="Helical" evidence="9">
    <location>
        <begin position="419"/>
        <end position="441"/>
    </location>
</feature>
<dbReference type="GO" id="GO:0034040">
    <property type="term" value="F:ATPase-coupled lipid transmembrane transporter activity"/>
    <property type="evidence" value="ECO:0007669"/>
    <property type="project" value="TreeGrafter"/>
</dbReference>
<dbReference type="InterPro" id="IPR036640">
    <property type="entry name" value="ABC1_TM_sf"/>
</dbReference>
<feature type="transmembrane region" description="Helical" evidence="9">
    <location>
        <begin position="453"/>
        <end position="471"/>
    </location>
</feature>
<comment type="caution">
    <text evidence="12">The sequence shown here is derived from an EMBL/GenBank/DDBJ whole genome shotgun (WGS) entry which is preliminary data.</text>
</comment>
<dbReference type="AlphaFoldDB" id="A0A3R9MSR7"/>
<keyword evidence="8 9" id="KW-0472">Membrane</keyword>
<dbReference type="InterPro" id="IPR017871">
    <property type="entry name" value="ABC_transporter-like_CS"/>
</dbReference>
<dbReference type="InterPro" id="IPR022515">
    <property type="entry name" value="NHPM_micro_ABC2"/>
</dbReference>
<evidence type="ECO:0000313" key="13">
    <source>
        <dbReference type="Proteomes" id="UP000273500"/>
    </source>
</evidence>
<accession>A0A3R9MSR7</accession>
<dbReference type="FunFam" id="3.40.50.300:FF:000299">
    <property type="entry name" value="ABC transporter ATP-binding protein/permease"/>
    <property type="match status" value="1"/>
</dbReference>
<keyword evidence="13" id="KW-1185">Reference proteome</keyword>
<dbReference type="Pfam" id="PF00664">
    <property type="entry name" value="ABC_membrane"/>
    <property type="match status" value="1"/>
</dbReference>
<dbReference type="EMBL" id="RWIT01000008">
    <property type="protein sequence ID" value="RSK47579.1"/>
    <property type="molecule type" value="Genomic_DNA"/>
</dbReference>
<dbReference type="InterPro" id="IPR003439">
    <property type="entry name" value="ABC_transporter-like_ATP-bd"/>
</dbReference>
<keyword evidence="6" id="KW-0067">ATP-binding</keyword>
<name>A0A3R9MSR7_9BACT</name>
<evidence type="ECO:0000256" key="3">
    <source>
        <dbReference type="ARBA" id="ARBA00022475"/>
    </source>
</evidence>
<dbReference type="PANTHER" id="PTHR24221">
    <property type="entry name" value="ATP-BINDING CASSETTE SUB-FAMILY B"/>
    <property type="match status" value="1"/>
</dbReference>
<dbReference type="PROSITE" id="PS50893">
    <property type="entry name" value="ABC_TRANSPORTER_2"/>
    <property type="match status" value="1"/>
</dbReference>
<comment type="subcellular location">
    <subcellularLocation>
        <location evidence="1">Cell membrane</location>
        <topology evidence="1">Multi-pass membrane protein</topology>
    </subcellularLocation>
</comment>
<dbReference type="SUPFAM" id="SSF52540">
    <property type="entry name" value="P-loop containing nucleoside triphosphate hydrolases"/>
    <property type="match status" value="1"/>
</dbReference>
<sequence length="971" mass="108567">MSSIKEKIYVSGETPFVLNRSDQFWMVLAGEVNVFYTKIDEGGNYTNRLIHLYTAKKGELVFSLLTPEVTKSTRLVAFSPASTLLSIEKTDLLEMDHFFLKNMIDKWIQKTSSVVNTGIAPRVYKALDDYQEMTLEANTVAFPSNGISWVHLLKGEVSVFAESTHVKSEQYSGFLVPVSNKLWLKSLKNGTVVQLLSTREILLQDEIYFLLSLSKLEAYFYDQINNIIDTQLFEESTYLSEKLIVDQLALENTLGQIKSVVAGNNNNSELKVDRSLKQQNILYLTCQLIGDQIGFTLEEPKYIESHQNNVTNQLHLIAKSSKLRIRKIILRDTWWKEENGPLLAFTKTDRTPVALLQKSSSSYTIKDVSTGNESVVDHQIAESLEPIGYMFFPGFDDTMTSVKKVLSFALRSVEKDAKLLILAAFAGSLIGLLVPILSGVMYDEVVPTADRSLHLQVFTILVMIALVKAGLRLVEGVLQLRVESKSSINLQAGMMDHMLRLPVTFYKKYTAGDLTNRVLSVNTIRQIVSSTLMTAVLSGAFSSVNLILLFYYDSKLALVGVALGVIAAAFIFTIGWLKLKYDRQVSKYQGEIQGFLFEFLSGITKIRITGGERRVFALWANKFSLLKKLGFNSGTYQNFVETFTASYPLVTTIFFFSFLYYTQLHATGVAGVLSVGIFMAFIVSFNQFLNDSLRLSMALITSLNVVTLYERVKPILSAETESAEQSTDPGELAGEIEMNSVSFRYNEDQPLVLNDVTFKIKPGEMVAFVGASGSGKSTIMRLLLGFEQPEAGLIYYDGNSFDLMNRELLRRQIGVVLQNGALMSGSIFQNIIGNSELTLDDAWEAAKMAGMEDDIKQMPMEMHTVVSEGASTFSGGQRQRLMIARAIAHKPRLLFMDEATSALDNRTQGLVSQSLEKLQATRIIIAHRLSTIKNADRIYVLDKGTIVECGTYDELMEKDMLFAQLAKRQIA</sequence>
<dbReference type="SUPFAM" id="SSF90123">
    <property type="entry name" value="ABC transporter transmembrane region"/>
    <property type="match status" value="1"/>
</dbReference>
<feature type="transmembrane region" description="Helical" evidence="9">
    <location>
        <begin position="527"/>
        <end position="551"/>
    </location>
</feature>
<dbReference type="Gene3D" id="1.20.1560.10">
    <property type="entry name" value="ABC transporter type 1, transmembrane domain"/>
    <property type="match status" value="1"/>
</dbReference>
<evidence type="ECO:0000256" key="4">
    <source>
        <dbReference type="ARBA" id="ARBA00022692"/>
    </source>
</evidence>
<evidence type="ECO:0000259" key="11">
    <source>
        <dbReference type="PROSITE" id="PS50929"/>
    </source>
</evidence>